<protein>
    <recommendedName>
        <fullName evidence="4">RRM domain-containing protein</fullName>
    </recommendedName>
</protein>
<feature type="compositionally biased region" description="Low complexity" evidence="3">
    <location>
        <begin position="319"/>
        <end position="339"/>
    </location>
</feature>
<dbReference type="Gene3D" id="3.30.70.330">
    <property type="match status" value="1"/>
</dbReference>
<dbReference type="OrthoDB" id="5382468at2759"/>
<feature type="domain" description="RRM" evidence="4">
    <location>
        <begin position="117"/>
        <end position="194"/>
    </location>
</feature>
<feature type="region of interest" description="Disordered" evidence="3">
    <location>
        <begin position="203"/>
        <end position="350"/>
    </location>
</feature>
<evidence type="ECO:0000256" key="1">
    <source>
        <dbReference type="ARBA" id="ARBA00022884"/>
    </source>
</evidence>
<dbReference type="PROSITE" id="PS50102">
    <property type="entry name" value="RRM"/>
    <property type="match status" value="1"/>
</dbReference>
<evidence type="ECO:0000313" key="5">
    <source>
        <dbReference type="EMBL" id="KAF2493012.1"/>
    </source>
</evidence>
<dbReference type="GO" id="GO:0003729">
    <property type="term" value="F:mRNA binding"/>
    <property type="evidence" value="ECO:0007669"/>
    <property type="project" value="TreeGrafter"/>
</dbReference>
<feature type="region of interest" description="Disordered" evidence="3">
    <location>
        <begin position="1"/>
        <end position="72"/>
    </location>
</feature>
<dbReference type="SMART" id="SM01218">
    <property type="entry name" value="FoP_duplication"/>
    <property type="match status" value="1"/>
</dbReference>
<dbReference type="InterPro" id="IPR025715">
    <property type="entry name" value="FoP_C"/>
</dbReference>
<keyword evidence="1 2" id="KW-0694">RNA-binding</keyword>
<evidence type="ECO:0000259" key="4">
    <source>
        <dbReference type="PROSITE" id="PS50102"/>
    </source>
</evidence>
<name>A0A6A6QL72_9PEZI</name>
<dbReference type="SUPFAM" id="SSF54928">
    <property type="entry name" value="RNA-binding domain, RBD"/>
    <property type="match status" value="1"/>
</dbReference>
<dbReference type="InterPro" id="IPR051229">
    <property type="entry name" value="ALYREF_mRNA_export"/>
</dbReference>
<dbReference type="CDD" id="cd00590">
    <property type="entry name" value="RRM_SF"/>
    <property type="match status" value="1"/>
</dbReference>
<proteinExistence type="predicted"/>
<evidence type="ECO:0000256" key="2">
    <source>
        <dbReference type="PROSITE-ProRule" id="PRU00176"/>
    </source>
</evidence>
<feature type="compositionally biased region" description="Polar residues" evidence="3">
    <location>
        <begin position="1"/>
        <end position="18"/>
    </location>
</feature>
<dbReference type="Proteomes" id="UP000799750">
    <property type="component" value="Unassembled WGS sequence"/>
</dbReference>
<evidence type="ECO:0000313" key="6">
    <source>
        <dbReference type="Proteomes" id="UP000799750"/>
    </source>
</evidence>
<feature type="compositionally biased region" description="Basic and acidic residues" evidence="3">
    <location>
        <begin position="301"/>
        <end position="318"/>
    </location>
</feature>
<feature type="compositionally biased region" description="Basic and acidic residues" evidence="3">
    <location>
        <begin position="265"/>
        <end position="278"/>
    </location>
</feature>
<keyword evidence="6" id="KW-1185">Reference proteome</keyword>
<organism evidence="5 6">
    <name type="scientific">Lophium mytilinum</name>
    <dbReference type="NCBI Taxonomy" id="390894"/>
    <lineage>
        <taxon>Eukaryota</taxon>
        <taxon>Fungi</taxon>
        <taxon>Dikarya</taxon>
        <taxon>Ascomycota</taxon>
        <taxon>Pezizomycotina</taxon>
        <taxon>Dothideomycetes</taxon>
        <taxon>Pleosporomycetidae</taxon>
        <taxon>Mytilinidiales</taxon>
        <taxon>Mytilinidiaceae</taxon>
        <taxon>Lophium</taxon>
    </lineage>
</organism>
<reference evidence="5" key="1">
    <citation type="journal article" date="2020" name="Stud. Mycol.">
        <title>101 Dothideomycetes genomes: a test case for predicting lifestyles and emergence of pathogens.</title>
        <authorList>
            <person name="Haridas S."/>
            <person name="Albert R."/>
            <person name="Binder M."/>
            <person name="Bloem J."/>
            <person name="Labutti K."/>
            <person name="Salamov A."/>
            <person name="Andreopoulos B."/>
            <person name="Baker S."/>
            <person name="Barry K."/>
            <person name="Bills G."/>
            <person name="Bluhm B."/>
            <person name="Cannon C."/>
            <person name="Castanera R."/>
            <person name="Culley D."/>
            <person name="Daum C."/>
            <person name="Ezra D."/>
            <person name="Gonzalez J."/>
            <person name="Henrissat B."/>
            <person name="Kuo A."/>
            <person name="Liang C."/>
            <person name="Lipzen A."/>
            <person name="Lutzoni F."/>
            <person name="Magnuson J."/>
            <person name="Mondo S."/>
            <person name="Nolan M."/>
            <person name="Ohm R."/>
            <person name="Pangilinan J."/>
            <person name="Park H.-J."/>
            <person name="Ramirez L."/>
            <person name="Alfaro M."/>
            <person name="Sun H."/>
            <person name="Tritt A."/>
            <person name="Yoshinaga Y."/>
            <person name="Zwiers L.-H."/>
            <person name="Turgeon B."/>
            <person name="Goodwin S."/>
            <person name="Spatafora J."/>
            <person name="Crous P."/>
            <person name="Grigoriev I."/>
        </authorList>
    </citation>
    <scope>NUCLEOTIDE SEQUENCE</scope>
    <source>
        <strain evidence="5">CBS 269.34</strain>
    </source>
</reference>
<dbReference type="AlphaFoldDB" id="A0A6A6QL72"/>
<dbReference type="PANTHER" id="PTHR19965:SF82">
    <property type="entry name" value="THO COMPLEX SUBUNIT 4"/>
    <property type="match status" value="1"/>
</dbReference>
<dbReference type="Pfam" id="PF00076">
    <property type="entry name" value="RRM_1"/>
    <property type="match status" value="1"/>
</dbReference>
<dbReference type="InterPro" id="IPR000504">
    <property type="entry name" value="RRM_dom"/>
</dbReference>
<feature type="compositionally biased region" description="Basic and acidic residues" evidence="3">
    <location>
        <begin position="203"/>
        <end position="227"/>
    </location>
</feature>
<sequence>MSYRNRNNRQQYQGASSTFREHDTAYNDDGYYDDNSYDDAGYAFKDAAGHGSSAEHHKQPDEYNQGPTPDQLDKAEWVHDRWQGDDDDRPYRKNDRQAFKPLDSYQPARGPKTTPGVQVTIRGFPHDVSEPEVRDLAEKFGDALEVKLIFDRMDRSTGVAHITYKDEDTARAAVTDIHGAKAYGKPVTATITARNFAQKRSLFERIEHPMAQDRDTSRGRMNNRTERGYAAGPRNDTRRDSSNRAYNNSRRSSEDKGARGGRGRPAMDRYIPPHRESGVLRPRAGGNRVERKPAAQGRRGGRAERPKLTQEQLDKEMDAYFASKDAGAAAAAETAPAAAKADDMDLDLEL</sequence>
<dbReference type="EMBL" id="MU004193">
    <property type="protein sequence ID" value="KAF2493012.1"/>
    <property type="molecule type" value="Genomic_DNA"/>
</dbReference>
<evidence type="ECO:0000256" key="3">
    <source>
        <dbReference type="SAM" id="MobiDB-lite"/>
    </source>
</evidence>
<dbReference type="PANTHER" id="PTHR19965">
    <property type="entry name" value="RNA AND EXPORT FACTOR BINDING PROTEIN"/>
    <property type="match status" value="1"/>
</dbReference>
<dbReference type="InterPro" id="IPR035979">
    <property type="entry name" value="RBD_domain_sf"/>
</dbReference>
<accession>A0A6A6QL72</accession>
<dbReference type="GO" id="GO:0005634">
    <property type="term" value="C:nucleus"/>
    <property type="evidence" value="ECO:0007669"/>
    <property type="project" value="TreeGrafter"/>
</dbReference>
<dbReference type="InterPro" id="IPR012677">
    <property type="entry name" value="Nucleotide-bd_a/b_plait_sf"/>
</dbReference>
<gene>
    <name evidence="5" type="ORF">BU16DRAFT_564305</name>
</gene>
<dbReference type="SMART" id="SM00360">
    <property type="entry name" value="RRM"/>
    <property type="match status" value="1"/>
</dbReference>
<dbReference type="Pfam" id="PF13865">
    <property type="entry name" value="FoP_duplication"/>
    <property type="match status" value="1"/>
</dbReference>